<evidence type="ECO:0000313" key="3">
    <source>
        <dbReference type="EMBL" id="TCP64547.1"/>
    </source>
</evidence>
<dbReference type="InterPro" id="IPR006140">
    <property type="entry name" value="D-isomer_DH_NAD-bd"/>
</dbReference>
<organism evidence="3 4">
    <name type="scientific">Heliophilum fasciatum</name>
    <dbReference type="NCBI Taxonomy" id="35700"/>
    <lineage>
        <taxon>Bacteria</taxon>
        <taxon>Bacillati</taxon>
        <taxon>Bacillota</taxon>
        <taxon>Clostridia</taxon>
        <taxon>Eubacteriales</taxon>
        <taxon>Heliobacteriaceae</taxon>
        <taxon>Heliophilum</taxon>
    </lineage>
</organism>
<gene>
    <name evidence="3" type="ORF">EDD73_10989</name>
</gene>
<dbReference type="GO" id="GO:0051287">
    <property type="term" value="F:NAD binding"/>
    <property type="evidence" value="ECO:0007669"/>
    <property type="project" value="InterPro"/>
</dbReference>
<evidence type="ECO:0000259" key="2">
    <source>
        <dbReference type="Pfam" id="PF16924"/>
    </source>
</evidence>
<dbReference type="AlphaFoldDB" id="A0A4R2RQ75"/>
<accession>A0A4R2RQ75</accession>
<sequence length="304" mass="31986">MADLDGLRIALIGGDARDQIVVQRLAALGAQVHIFGLPVVASYRIWVEGDVRSAILGAHALILPMSGVDSEGHVHAPLFSGRVRLTETDLAGLSTGTPVFVGFARPNLRQMVENQQLHLVEVADLDEVAILNSVPSAEGALQIAMQGSPLTLHASHVAIIGFGRVSMTLTRMLLGIGAKVQVFARSASQRARAWEMGAQALPLSAMAQELQDVDFIFNTVPAMILDSALLSKVRRQVMIIDLASSPGGTDFAAAEQLGIQAVLAPGLPGKVAPRTAGELLARVYPDLLLAHTVPQNKAASRGGA</sequence>
<dbReference type="SUPFAM" id="SSF51735">
    <property type="entry name" value="NAD(P)-binding Rossmann-fold domains"/>
    <property type="match status" value="1"/>
</dbReference>
<protein>
    <submittedName>
        <fullName evidence="3">Dipicolinate synthase subunit A</fullName>
    </submittedName>
</protein>
<feature type="domain" description="Dipicolinate synthase subunit A N-terminal" evidence="2">
    <location>
        <begin position="8"/>
        <end position="122"/>
    </location>
</feature>
<dbReference type="Pfam" id="PF02826">
    <property type="entry name" value="2-Hacid_dh_C"/>
    <property type="match status" value="1"/>
</dbReference>
<proteinExistence type="predicted"/>
<name>A0A4R2RQ75_9FIRM</name>
<feature type="domain" description="D-isomer specific 2-hydroxyacid dehydrogenase NAD-binding" evidence="1">
    <location>
        <begin position="150"/>
        <end position="243"/>
    </location>
</feature>
<evidence type="ECO:0000259" key="1">
    <source>
        <dbReference type="Pfam" id="PF02826"/>
    </source>
</evidence>
<dbReference type="Gene3D" id="3.40.50.720">
    <property type="entry name" value="NAD(P)-binding Rossmann-like Domain"/>
    <property type="match status" value="1"/>
</dbReference>
<comment type="caution">
    <text evidence="3">The sequence shown here is derived from an EMBL/GenBank/DDBJ whole genome shotgun (WGS) entry which is preliminary data.</text>
</comment>
<keyword evidence="4" id="KW-1185">Reference proteome</keyword>
<dbReference type="Proteomes" id="UP000294813">
    <property type="component" value="Unassembled WGS sequence"/>
</dbReference>
<dbReference type="Pfam" id="PF16924">
    <property type="entry name" value="DpaA_N"/>
    <property type="match status" value="1"/>
</dbReference>
<evidence type="ECO:0000313" key="4">
    <source>
        <dbReference type="Proteomes" id="UP000294813"/>
    </source>
</evidence>
<dbReference type="RefSeq" id="WP_131919014.1">
    <property type="nucleotide sequence ID" value="NZ_JAOQNU010000009.1"/>
</dbReference>
<dbReference type="OrthoDB" id="8840764at2"/>
<dbReference type="EMBL" id="SLXT01000009">
    <property type="protein sequence ID" value="TCP64547.1"/>
    <property type="molecule type" value="Genomic_DNA"/>
</dbReference>
<reference evidence="3 4" key="1">
    <citation type="submission" date="2019-03" db="EMBL/GenBank/DDBJ databases">
        <title>Genomic Encyclopedia of Type Strains, Phase IV (KMG-IV): sequencing the most valuable type-strain genomes for metagenomic binning, comparative biology and taxonomic classification.</title>
        <authorList>
            <person name="Goeker M."/>
        </authorList>
    </citation>
    <scope>NUCLEOTIDE SEQUENCE [LARGE SCALE GENOMIC DNA]</scope>
    <source>
        <strain evidence="3 4">DSM 11170</strain>
    </source>
</reference>
<dbReference type="InterPro" id="IPR036291">
    <property type="entry name" value="NAD(P)-bd_dom_sf"/>
</dbReference>
<dbReference type="InterPro" id="IPR031629">
    <property type="entry name" value="DpaA_N"/>
</dbReference>
<dbReference type="NCBIfam" id="NF006162">
    <property type="entry name" value="PRK08306.1"/>
    <property type="match status" value="1"/>
</dbReference>